<evidence type="ECO:0000313" key="3">
    <source>
        <dbReference type="Proteomes" id="UP000053467"/>
    </source>
</evidence>
<keyword evidence="1" id="KW-0732">Signal</keyword>
<proteinExistence type="predicted"/>
<gene>
    <name evidence="2" type="ORF">XE03_0738</name>
</gene>
<protein>
    <submittedName>
        <fullName evidence="2">Uncharacterized protein</fullName>
    </submittedName>
</protein>
<evidence type="ECO:0000313" key="2">
    <source>
        <dbReference type="EMBL" id="KUK87340.1"/>
    </source>
</evidence>
<dbReference type="AlphaFoldDB" id="A0A117M6N1"/>
<comment type="caution">
    <text evidence="2">The sequence shown here is derived from an EMBL/GenBank/DDBJ whole genome shotgun (WGS) entry which is preliminary data.</text>
</comment>
<organism evidence="2 3">
    <name type="scientific">candidate division TA06 bacterium 34_109</name>
    <dbReference type="NCBI Taxonomy" id="1635277"/>
    <lineage>
        <taxon>Bacteria</taxon>
        <taxon>Bacteria division TA06</taxon>
    </lineage>
</organism>
<feature type="signal peptide" evidence="1">
    <location>
        <begin position="1"/>
        <end position="21"/>
    </location>
</feature>
<sequence>MTKKIIVIFLLVAMLTPTLFAAPVFSIQKQKGGIVPCLLGIFDIRMGYIANEKAVNVDLLEVLQLVLPILRVYYAFVGFQNAGIEGCCIGYVGGYTTAKMMKETKGRLIEWLTYVPVANIYSLIVYITETMGGKTWSEVVAKENLKRK</sequence>
<evidence type="ECO:0000256" key="1">
    <source>
        <dbReference type="SAM" id="SignalP"/>
    </source>
</evidence>
<reference evidence="3" key="1">
    <citation type="journal article" date="2015" name="MBio">
        <title>Genome-Resolved Metagenomic Analysis Reveals Roles for Candidate Phyla and Other Microbial Community Members in Biogeochemical Transformations in Oil Reservoirs.</title>
        <authorList>
            <person name="Hu P."/>
            <person name="Tom L."/>
            <person name="Singh A."/>
            <person name="Thomas B.C."/>
            <person name="Baker B.J."/>
            <person name="Piceno Y.M."/>
            <person name="Andersen G.L."/>
            <person name="Banfield J.F."/>
        </authorList>
    </citation>
    <scope>NUCLEOTIDE SEQUENCE [LARGE SCALE GENOMIC DNA]</scope>
</reference>
<name>A0A117M6N1_UNCT6</name>
<accession>A0A117M6N1</accession>
<dbReference type="EMBL" id="LGGX01000005">
    <property type="protein sequence ID" value="KUK87340.1"/>
    <property type="molecule type" value="Genomic_DNA"/>
</dbReference>
<feature type="chain" id="PRO_5007151015" evidence="1">
    <location>
        <begin position="22"/>
        <end position="148"/>
    </location>
</feature>
<dbReference type="Proteomes" id="UP000053467">
    <property type="component" value="Unassembled WGS sequence"/>
</dbReference>